<name>A0ACB8YWM0_CICIN</name>
<reference evidence="1 2" key="2">
    <citation type="journal article" date="2022" name="Mol. Ecol. Resour.">
        <title>The genomes of chicory, endive, great burdock and yacon provide insights into Asteraceae paleo-polyploidization history and plant inulin production.</title>
        <authorList>
            <person name="Fan W."/>
            <person name="Wang S."/>
            <person name="Wang H."/>
            <person name="Wang A."/>
            <person name="Jiang F."/>
            <person name="Liu H."/>
            <person name="Zhao H."/>
            <person name="Xu D."/>
            <person name="Zhang Y."/>
        </authorList>
    </citation>
    <scope>NUCLEOTIDE SEQUENCE [LARGE SCALE GENOMIC DNA]</scope>
    <source>
        <strain evidence="2">cv. Punajuju</strain>
        <tissue evidence="1">Leaves</tissue>
    </source>
</reference>
<accession>A0ACB8YWM0</accession>
<sequence>MSQFSITDALIHYTVIGEDDLELKQQLELHTDPRCRSDSGLRKVSLESRRPQRVSGVTVTVHSGSVKAVDLILLNVLALIVASQRRSGAPVAVRSNFVEEVVLSLLNARSMFRPQQVSGVSMLNSATMVVRIGFVEAVILSLLNV</sequence>
<dbReference type="EMBL" id="CM042017">
    <property type="protein sequence ID" value="KAI3689855.1"/>
    <property type="molecule type" value="Genomic_DNA"/>
</dbReference>
<organism evidence="1 2">
    <name type="scientific">Cichorium intybus</name>
    <name type="common">Chicory</name>
    <dbReference type="NCBI Taxonomy" id="13427"/>
    <lineage>
        <taxon>Eukaryota</taxon>
        <taxon>Viridiplantae</taxon>
        <taxon>Streptophyta</taxon>
        <taxon>Embryophyta</taxon>
        <taxon>Tracheophyta</taxon>
        <taxon>Spermatophyta</taxon>
        <taxon>Magnoliopsida</taxon>
        <taxon>eudicotyledons</taxon>
        <taxon>Gunneridae</taxon>
        <taxon>Pentapetalae</taxon>
        <taxon>asterids</taxon>
        <taxon>campanulids</taxon>
        <taxon>Asterales</taxon>
        <taxon>Asteraceae</taxon>
        <taxon>Cichorioideae</taxon>
        <taxon>Cichorieae</taxon>
        <taxon>Cichoriinae</taxon>
        <taxon>Cichorium</taxon>
    </lineage>
</organism>
<evidence type="ECO:0000313" key="2">
    <source>
        <dbReference type="Proteomes" id="UP001055811"/>
    </source>
</evidence>
<dbReference type="Proteomes" id="UP001055811">
    <property type="component" value="Linkage Group LG09"/>
</dbReference>
<proteinExistence type="predicted"/>
<keyword evidence="2" id="KW-1185">Reference proteome</keyword>
<comment type="caution">
    <text evidence="1">The sequence shown here is derived from an EMBL/GenBank/DDBJ whole genome shotgun (WGS) entry which is preliminary data.</text>
</comment>
<gene>
    <name evidence="1" type="ORF">L2E82_47825</name>
</gene>
<protein>
    <submittedName>
        <fullName evidence="1">Uncharacterized protein</fullName>
    </submittedName>
</protein>
<reference evidence="2" key="1">
    <citation type="journal article" date="2022" name="Mol. Ecol. Resour.">
        <title>The genomes of chicory, endive, great burdock and yacon provide insights into Asteraceae palaeo-polyploidization history and plant inulin production.</title>
        <authorList>
            <person name="Fan W."/>
            <person name="Wang S."/>
            <person name="Wang H."/>
            <person name="Wang A."/>
            <person name="Jiang F."/>
            <person name="Liu H."/>
            <person name="Zhao H."/>
            <person name="Xu D."/>
            <person name="Zhang Y."/>
        </authorList>
    </citation>
    <scope>NUCLEOTIDE SEQUENCE [LARGE SCALE GENOMIC DNA]</scope>
    <source>
        <strain evidence="2">cv. Punajuju</strain>
    </source>
</reference>
<evidence type="ECO:0000313" key="1">
    <source>
        <dbReference type="EMBL" id="KAI3689855.1"/>
    </source>
</evidence>